<dbReference type="Gene3D" id="3.40.50.2000">
    <property type="entry name" value="Glycogen Phosphorylase B"/>
    <property type="match status" value="2"/>
</dbReference>
<dbReference type="GO" id="GO:0016757">
    <property type="term" value="F:glycosyltransferase activity"/>
    <property type="evidence" value="ECO:0007669"/>
    <property type="project" value="InterPro"/>
</dbReference>
<dbReference type="Pfam" id="PF00534">
    <property type="entry name" value="Glycos_transf_1"/>
    <property type="match status" value="1"/>
</dbReference>
<comment type="caution">
    <text evidence="3">The sequence shown here is derived from an EMBL/GenBank/DDBJ whole genome shotgun (WGS) entry which is preliminary data.</text>
</comment>
<dbReference type="EMBL" id="MGFE01000020">
    <property type="protein sequence ID" value="OGL98504.1"/>
    <property type="molecule type" value="Genomic_DNA"/>
</dbReference>
<sequence length="338" mass="37422">MSKILLYTIDYPPNRGGVARYLSALAGFFGSQMEVVGPEVARSRWWSAMIDLVARRTTYDLLIVSHVLPIGTAALIAGIVTRKPFVVIVHGMDVGLAKQHAIKRFVVRMILRHAKLVITNSNSLRSEVRDTFAVTRCLTAYPPVSLSAIDVSRTCGTALRLLTVARLVARKGHLRVLEALVRLQREHPERSFEYVIVGDGPMRESIEQSIRNFGLKNVRMVIHANDDELAIIYASSDIFVLPIIQNEQDREGFGMVFLEAAAHAVPSIATDMSGVNEAILNGKTGVLVPDGDIAALADTVYGLSVNPERRRALGKEAQRRVLEEFTPERQFGQIRDLL</sequence>
<dbReference type="InterPro" id="IPR050194">
    <property type="entry name" value="Glycosyltransferase_grp1"/>
</dbReference>
<dbReference type="PANTHER" id="PTHR45947:SF14">
    <property type="entry name" value="SLL1723 PROTEIN"/>
    <property type="match status" value="1"/>
</dbReference>
<protein>
    <recommendedName>
        <fullName evidence="5">Glycosyl transferase family 1 domain-containing protein</fullName>
    </recommendedName>
</protein>
<organism evidence="3 4">
    <name type="scientific">Candidatus Uhrbacteria bacterium RIFOXYB2_FULL_57_15</name>
    <dbReference type="NCBI Taxonomy" id="1802422"/>
    <lineage>
        <taxon>Bacteria</taxon>
        <taxon>Candidatus Uhriibacteriota</taxon>
    </lineage>
</organism>
<evidence type="ECO:0000313" key="3">
    <source>
        <dbReference type="EMBL" id="OGL98504.1"/>
    </source>
</evidence>
<evidence type="ECO:0000259" key="2">
    <source>
        <dbReference type="Pfam" id="PF13439"/>
    </source>
</evidence>
<dbReference type="Proteomes" id="UP000176501">
    <property type="component" value="Unassembled WGS sequence"/>
</dbReference>
<reference evidence="3 4" key="1">
    <citation type="journal article" date="2016" name="Nat. Commun.">
        <title>Thousands of microbial genomes shed light on interconnected biogeochemical processes in an aquifer system.</title>
        <authorList>
            <person name="Anantharaman K."/>
            <person name="Brown C.T."/>
            <person name="Hug L.A."/>
            <person name="Sharon I."/>
            <person name="Castelle C.J."/>
            <person name="Probst A.J."/>
            <person name="Thomas B.C."/>
            <person name="Singh A."/>
            <person name="Wilkins M.J."/>
            <person name="Karaoz U."/>
            <person name="Brodie E.L."/>
            <person name="Williams K.H."/>
            <person name="Hubbard S.S."/>
            <person name="Banfield J.F."/>
        </authorList>
    </citation>
    <scope>NUCLEOTIDE SEQUENCE [LARGE SCALE GENOMIC DNA]</scope>
</reference>
<dbReference type="Pfam" id="PF13439">
    <property type="entry name" value="Glyco_transf_4"/>
    <property type="match status" value="1"/>
</dbReference>
<evidence type="ECO:0008006" key="5">
    <source>
        <dbReference type="Google" id="ProtNLM"/>
    </source>
</evidence>
<feature type="domain" description="Glycosyl transferase family 1" evidence="1">
    <location>
        <begin position="160"/>
        <end position="319"/>
    </location>
</feature>
<evidence type="ECO:0000313" key="4">
    <source>
        <dbReference type="Proteomes" id="UP000176501"/>
    </source>
</evidence>
<proteinExistence type="predicted"/>
<name>A0A1F7W8T8_9BACT</name>
<feature type="domain" description="Glycosyltransferase subfamily 4-like N-terminal" evidence="2">
    <location>
        <begin position="38"/>
        <end position="136"/>
    </location>
</feature>
<dbReference type="PANTHER" id="PTHR45947">
    <property type="entry name" value="SULFOQUINOVOSYL TRANSFERASE SQD2"/>
    <property type="match status" value="1"/>
</dbReference>
<dbReference type="CDD" id="cd03801">
    <property type="entry name" value="GT4_PimA-like"/>
    <property type="match status" value="1"/>
</dbReference>
<dbReference type="InterPro" id="IPR001296">
    <property type="entry name" value="Glyco_trans_1"/>
</dbReference>
<accession>A0A1F7W8T8</accession>
<gene>
    <name evidence="3" type="ORF">A2304_02315</name>
</gene>
<dbReference type="SUPFAM" id="SSF53756">
    <property type="entry name" value="UDP-Glycosyltransferase/glycogen phosphorylase"/>
    <property type="match status" value="1"/>
</dbReference>
<dbReference type="AlphaFoldDB" id="A0A1F7W8T8"/>
<dbReference type="InterPro" id="IPR028098">
    <property type="entry name" value="Glyco_trans_4-like_N"/>
</dbReference>
<evidence type="ECO:0000259" key="1">
    <source>
        <dbReference type="Pfam" id="PF00534"/>
    </source>
</evidence>